<feature type="region of interest" description="Disordered" evidence="5">
    <location>
        <begin position="274"/>
        <end position="309"/>
    </location>
</feature>
<proteinExistence type="predicted"/>
<dbReference type="SMART" id="SM00490">
    <property type="entry name" value="HELICc"/>
    <property type="match status" value="1"/>
</dbReference>
<dbReference type="GO" id="GO:0016787">
    <property type="term" value="F:hydrolase activity"/>
    <property type="evidence" value="ECO:0007669"/>
    <property type="project" value="UniProtKB-KW"/>
</dbReference>
<feature type="region of interest" description="Disordered" evidence="5">
    <location>
        <begin position="682"/>
        <end position="711"/>
    </location>
</feature>
<feature type="domain" description="Helicase C-terminal" evidence="7">
    <location>
        <begin position="318"/>
        <end position="515"/>
    </location>
</feature>
<dbReference type="Pfam" id="PF00271">
    <property type="entry name" value="Helicase_C"/>
    <property type="match status" value="1"/>
</dbReference>
<feature type="compositionally biased region" description="Low complexity" evidence="5">
    <location>
        <begin position="8"/>
        <end position="33"/>
    </location>
</feature>
<evidence type="ECO:0000313" key="9">
    <source>
        <dbReference type="Proteomes" id="UP000289954"/>
    </source>
</evidence>
<dbReference type="PROSITE" id="PS51192">
    <property type="entry name" value="HELICASE_ATP_BIND_1"/>
    <property type="match status" value="1"/>
</dbReference>
<dbReference type="InterPro" id="IPR050699">
    <property type="entry name" value="RNA-DNA_Helicase"/>
</dbReference>
<keyword evidence="4" id="KW-0067">ATP-binding</keyword>
<evidence type="ECO:0000256" key="3">
    <source>
        <dbReference type="ARBA" id="ARBA00022806"/>
    </source>
</evidence>
<keyword evidence="1" id="KW-0547">Nucleotide-binding</keyword>
<dbReference type="Gene3D" id="3.40.50.300">
    <property type="entry name" value="P-loop containing nucleotide triphosphate hydrolases"/>
    <property type="match status" value="2"/>
</dbReference>
<comment type="caution">
    <text evidence="8">The sequence shown here is derived from an EMBL/GenBank/DDBJ whole genome shotgun (WGS) entry which is preliminary data.</text>
</comment>
<keyword evidence="9" id="KW-1185">Reference proteome</keyword>
<dbReference type="FunFam" id="3.40.50.300:FF:000190">
    <property type="entry name" value="ATP-dependent RNA helicase"/>
    <property type="match status" value="1"/>
</dbReference>
<dbReference type="Gene3D" id="1.10.3380.30">
    <property type="match status" value="1"/>
</dbReference>
<dbReference type="SMART" id="SM01142">
    <property type="entry name" value="DSHCT"/>
    <property type="match status" value="1"/>
</dbReference>
<dbReference type="Proteomes" id="UP000289954">
    <property type="component" value="Unassembled WGS sequence"/>
</dbReference>
<dbReference type="SMART" id="SM00487">
    <property type="entry name" value="DEXDc"/>
    <property type="match status" value="1"/>
</dbReference>
<dbReference type="GO" id="GO:0003676">
    <property type="term" value="F:nucleic acid binding"/>
    <property type="evidence" value="ECO:0007669"/>
    <property type="project" value="InterPro"/>
</dbReference>
<dbReference type="GO" id="GO:0055087">
    <property type="term" value="C:Ski complex"/>
    <property type="evidence" value="ECO:0007669"/>
    <property type="project" value="TreeGrafter"/>
</dbReference>
<dbReference type="CDD" id="cd18795">
    <property type="entry name" value="SF2_C_Ski2"/>
    <property type="match status" value="1"/>
</dbReference>
<gene>
    <name evidence="8" type="primary">helY</name>
    <name evidence="8" type="ORF">CBZ_15140</name>
</gene>
<dbReference type="InterPro" id="IPR058621">
    <property type="entry name" value="SH3_HelY"/>
</dbReference>
<dbReference type="GO" id="GO:0004386">
    <property type="term" value="F:helicase activity"/>
    <property type="evidence" value="ECO:0007669"/>
    <property type="project" value="UniProtKB-KW"/>
</dbReference>
<keyword evidence="2" id="KW-0378">Hydrolase</keyword>
<name>A0A402DQS9_9CELL</name>
<dbReference type="Pfam" id="PF08148">
    <property type="entry name" value="DSHCT"/>
    <property type="match status" value="1"/>
</dbReference>
<dbReference type="PANTHER" id="PTHR12131">
    <property type="entry name" value="ATP-DEPENDENT RNA AND DNA HELICASE"/>
    <property type="match status" value="1"/>
</dbReference>
<evidence type="ECO:0000313" key="8">
    <source>
        <dbReference type="EMBL" id="GCE76458.1"/>
    </source>
</evidence>
<dbReference type="Pfam" id="PF26090">
    <property type="entry name" value="SH3_HelY"/>
    <property type="match status" value="1"/>
</dbReference>
<accession>A0A402DQS9</accession>
<feature type="domain" description="Helicase ATP-binding" evidence="6">
    <location>
        <begin position="66"/>
        <end position="224"/>
    </location>
</feature>
<dbReference type="SUPFAM" id="SSF52540">
    <property type="entry name" value="P-loop containing nucleoside triphosphate hydrolases"/>
    <property type="match status" value="1"/>
</dbReference>
<dbReference type="InterPro" id="IPR027417">
    <property type="entry name" value="P-loop_NTPase"/>
</dbReference>
<dbReference type="GO" id="GO:0070478">
    <property type="term" value="P:nuclear-transcribed mRNA catabolic process, 3'-5' exonucleolytic nonsense-mediated decay"/>
    <property type="evidence" value="ECO:0007669"/>
    <property type="project" value="TreeGrafter"/>
</dbReference>
<dbReference type="InterPro" id="IPR011545">
    <property type="entry name" value="DEAD/DEAH_box_helicase_dom"/>
</dbReference>
<evidence type="ECO:0000259" key="7">
    <source>
        <dbReference type="PROSITE" id="PS51194"/>
    </source>
</evidence>
<evidence type="ECO:0000256" key="1">
    <source>
        <dbReference type="ARBA" id="ARBA00022741"/>
    </source>
</evidence>
<evidence type="ECO:0000256" key="5">
    <source>
        <dbReference type="SAM" id="MobiDB-lite"/>
    </source>
</evidence>
<organism evidence="8 9">
    <name type="scientific">Cellulomonas biazotea</name>
    <dbReference type="NCBI Taxonomy" id="1709"/>
    <lineage>
        <taxon>Bacteria</taxon>
        <taxon>Bacillati</taxon>
        <taxon>Actinomycetota</taxon>
        <taxon>Actinomycetes</taxon>
        <taxon>Micrococcales</taxon>
        <taxon>Cellulomonadaceae</taxon>
        <taxon>Cellulomonas</taxon>
    </lineage>
</organism>
<dbReference type="PROSITE" id="PS51194">
    <property type="entry name" value="HELICASE_CTER"/>
    <property type="match status" value="1"/>
</dbReference>
<feature type="region of interest" description="Disordered" evidence="5">
    <location>
        <begin position="1"/>
        <end position="41"/>
    </location>
</feature>
<protein>
    <submittedName>
        <fullName evidence="8">Putative helicase HelY</fullName>
    </submittedName>
</protein>
<reference evidence="8 9" key="1">
    <citation type="submission" date="2019-01" db="EMBL/GenBank/DDBJ databases">
        <title>Draft genome sequence of Cellulomonas takizawaensis strain TKZ-21.</title>
        <authorList>
            <person name="Yamamura H."/>
            <person name="Hayashi T."/>
            <person name="Hamada M."/>
            <person name="Serisawa Y."/>
            <person name="Matsuyama K."/>
            <person name="Nakagawa Y."/>
            <person name="Otoguro M."/>
            <person name="Yanagida F."/>
            <person name="Hayakawa M."/>
        </authorList>
    </citation>
    <scope>NUCLEOTIDE SEQUENCE [LARGE SCALE GENOMIC DNA]</scope>
    <source>
        <strain evidence="8 9">NBRC12680</strain>
    </source>
</reference>
<dbReference type="GO" id="GO:0005524">
    <property type="term" value="F:ATP binding"/>
    <property type="evidence" value="ECO:0007669"/>
    <property type="project" value="UniProtKB-KW"/>
</dbReference>
<sequence length="959" mass="104108">MVSRWRRPSSASAPSSTGSTRAPAAEPSPAERYAASRRRAEEERGELAQFRQLLTFPLDEFQADACAALERGSGVLVAAPTGAGKTVVGEFAVHLALASGRKAFYTTPIKALSNQKYGDLVRRYGPERVGLLTGDTTINGEAPVVVMTTEVLRNMLYAGSPTLAGLGYVVMDEVHYLADRFRGPVWEEVIIHLPDDVQLVSLSATVSNAEEFGDWLATVRGDTEIVVSEHRPVPLGQHVLVRGDLLELYAGHVDPTDPGVDPPINPDLVHLLRRTERTDGPSGRRGPGDRGYRGRGGHRPGGGQGFGRPTPRFAVVDALDRDGLLPAIVFIFSRAGCEGAVQQCLAAGVRLTDPAEQATIRRVVEERCAAVPPEDLDVLGYWDLLEALTRGVAAHHAGMLPLFKETVEDLFSRGLVKVVFATETLALGINMPARSVVLEKLVKWDGSNHVDVTPGEYTQLTGRAGRRGIDTEGHAVVVAHPGLDPVQLAGLASKRLYPLKSSFRPTYNMAVNLVAQVGRDRAREVLETSFAQFQADRGVVGLARQAQAHTEALDGYAEAMRCHLGDFAEYAAIRQDIARLEREQSRAAASARRAEVARSLEGLRVGDVLEIPVGRRPGHAVVVDPGGSGGFDGPRPTVVTTDRQVRRLTVADVGTGVRTVGYLRVPKGFNVRVPAARRELAAALRSSVQTGPAPDGRPGRTKRPERHTAAQDDAAVAALRRRLRAHPCHACPDREEHARWAERWHRLRGEHDALVRRIEGRTGSIAVVFDRICDVLERLGYLERSDGALQVTPDGRWLRRLYAENDLLLAECLRRGTWDELDVPGLAAAVSTLVYRSRREDQGEPHVPGGPAGRLGVALDGTVRAWSELEDLESEHRLESTVPLDLGLVEAVHRWAAGRSLDAVLRGGDLSAGDFVRWCKQVIDVLDQVSGAAPHERTRTTAARAVDALRRGVVAYSSV</sequence>
<dbReference type="InterPro" id="IPR014001">
    <property type="entry name" value="Helicase_ATP-bd"/>
</dbReference>
<evidence type="ECO:0000256" key="4">
    <source>
        <dbReference type="ARBA" id="ARBA00022840"/>
    </source>
</evidence>
<dbReference type="Pfam" id="PF00270">
    <property type="entry name" value="DEAD"/>
    <property type="match status" value="1"/>
</dbReference>
<dbReference type="PANTHER" id="PTHR12131:SF1">
    <property type="entry name" value="ATP-DEPENDENT RNA HELICASE SUPV3L1, MITOCHONDRIAL-RELATED"/>
    <property type="match status" value="1"/>
</dbReference>
<dbReference type="InterPro" id="IPR012961">
    <property type="entry name" value="Ski2/MTR4_C"/>
</dbReference>
<evidence type="ECO:0000259" key="6">
    <source>
        <dbReference type="PROSITE" id="PS51192"/>
    </source>
</evidence>
<dbReference type="EMBL" id="BIMR01000100">
    <property type="protein sequence ID" value="GCE76458.1"/>
    <property type="molecule type" value="Genomic_DNA"/>
</dbReference>
<dbReference type="InterPro" id="IPR001650">
    <property type="entry name" value="Helicase_C-like"/>
</dbReference>
<evidence type="ECO:0000256" key="2">
    <source>
        <dbReference type="ARBA" id="ARBA00022801"/>
    </source>
</evidence>
<dbReference type="AlphaFoldDB" id="A0A402DQS9"/>
<keyword evidence="3 8" id="KW-0347">Helicase</keyword>